<proteinExistence type="predicted"/>
<dbReference type="AlphaFoldDB" id="A0A1I4S4M5"/>
<feature type="transmembrane region" description="Helical" evidence="1">
    <location>
        <begin position="120"/>
        <end position="139"/>
    </location>
</feature>
<gene>
    <name evidence="2" type="ORF">CXZ10_07275</name>
</gene>
<protein>
    <recommendedName>
        <fullName evidence="4">DUF4345 domain-containing protein</fullName>
    </recommendedName>
</protein>
<dbReference type="EMBL" id="PJNW01000003">
    <property type="protein sequence ID" value="PKR89971.1"/>
    <property type="molecule type" value="Genomic_DNA"/>
</dbReference>
<name>A0A1I4S4M5_9HYPH</name>
<dbReference type="OrthoDB" id="582720at2"/>
<evidence type="ECO:0008006" key="4">
    <source>
        <dbReference type="Google" id="ProtNLM"/>
    </source>
</evidence>
<keyword evidence="3" id="KW-1185">Reference proteome</keyword>
<evidence type="ECO:0000313" key="2">
    <source>
        <dbReference type="EMBL" id="PKR89971.1"/>
    </source>
</evidence>
<sequence>MRLLFRLAFVGYALAILQFAGIGIVFLMSDRLMPYHLAAMGTQWEAMAPGMQTMSLDFMKSAGAGFLMVAVAATFLLIIPYRRGEAWANWALAAILLGEFGLILSRMIDVATNTPGRPVFGPFVALGAITLASFLLSLVSRR</sequence>
<evidence type="ECO:0000256" key="1">
    <source>
        <dbReference type="SAM" id="Phobius"/>
    </source>
</evidence>
<dbReference type="Proteomes" id="UP000233491">
    <property type="component" value="Unassembled WGS sequence"/>
</dbReference>
<feature type="transmembrane region" description="Helical" evidence="1">
    <location>
        <begin position="61"/>
        <end position="79"/>
    </location>
</feature>
<keyword evidence="1" id="KW-0472">Membrane</keyword>
<comment type="caution">
    <text evidence="2">The sequence shown here is derived from an EMBL/GenBank/DDBJ whole genome shotgun (WGS) entry which is preliminary data.</text>
</comment>
<keyword evidence="1" id="KW-0812">Transmembrane</keyword>
<evidence type="ECO:0000313" key="3">
    <source>
        <dbReference type="Proteomes" id="UP000233491"/>
    </source>
</evidence>
<feature type="transmembrane region" description="Helical" evidence="1">
    <location>
        <begin position="7"/>
        <end position="28"/>
    </location>
</feature>
<reference evidence="2 3" key="1">
    <citation type="submission" date="2017-12" db="EMBL/GenBank/DDBJ databases">
        <title>Anaerobic carbon monoxide metabolism by Pleomorphomonas carboxyditropha sp. nov., a new mesophilic hydrogenogenic carboxidotroph.</title>
        <authorList>
            <person name="Esquivel-Elizondo S."/>
            <person name="Krajmalnik-Brown R."/>
        </authorList>
    </citation>
    <scope>NUCLEOTIDE SEQUENCE [LARGE SCALE GENOMIC DNA]</scope>
    <source>
        <strain evidence="2 3">R5-392</strain>
    </source>
</reference>
<dbReference type="RefSeq" id="WP_101288483.1">
    <property type="nucleotide sequence ID" value="NZ_FOUQ01000003.1"/>
</dbReference>
<accession>A0A1I4S4M5</accession>
<organism evidence="2 3">
    <name type="scientific">Pleomorphomonas diazotrophica</name>
    <dbReference type="NCBI Taxonomy" id="1166257"/>
    <lineage>
        <taxon>Bacteria</taxon>
        <taxon>Pseudomonadati</taxon>
        <taxon>Pseudomonadota</taxon>
        <taxon>Alphaproteobacteria</taxon>
        <taxon>Hyphomicrobiales</taxon>
        <taxon>Pleomorphomonadaceae</taxon>
        <taxon>Pleomorphomonas</taxon>
    </lineage>
</organism>
<keyword evidence="1" id="KW-1133">Transmembrane helix</keyword>
<feature type="transmembrane region" description="Helical" evidence="1">
    <location>
        <begin position="86"/>
        <end position="108"/>
    </location>
</feature>